<evidence type="ECO:0000313" key="3">
    <source>
        <dbReference type="EMBL" id="BDG10343.1"/>
    </source>
</evidence>
<dbReference type="Gene3D" id="3.30.980.10">
    <property type="entry name" value="Threonyl-trna Synthetase, Chain A, domain 2"/>
    <property type="match status" value="1"/>
</dbReference>
<evidence type="ECO:0000256" key="1">
    <source>
        <dbReference type="SAM" id="MobiDB-lite"/>
    </source>
</evidence>
<dbReference type="Proteomes" id="UP001162734">
    <property type="component" value="Chromosome"/>
</dbReference>
<accession>A0ABN6NAS8</accession>
<dbReference type="Gene3D" id="3.40.50.300">
    <property type="entry name" value="P-loop containing nucleotide triphosphate hydrolases"/>
    <property type="match status" value="1"/>
</dbReference>
<feature type="region of interest" description="Disordered" evidence="1">
    <location>
        <begin position="1"/>
        <end position="35"/>
    </location>
</feature>
<dbReference type="Pfam" id="PF00485">
    <property type="entry name" value="PRK"/>
    <property type="match status" value="1"/>
</dbReference>
<dbReference type="GO" id="GO:0016301">
    <property type="term" value="F:kinase activity"/>
    <property type="evidence" value="ECO:0007669"/>
    <property type="project" value="UniProtKB-KW"/>
</dbReference>
<keyword evidence="3" id="KW-0418">Kinase</keyword>
<keyword evidence="4" id="KW-1185">Reference proteome</keyword>
<keyword evidence="3" id="KW-0808">Transferase</keyword>
<sequence>MPALPEPSSPSSHPVQGRSIPRSPTVTVRRGERVDTVPTGTRVGALLPGEVGGVLVVAGLLGQKPVSLATPLVADATLAPLTTEHWEGRRIYARSVALVLLEAARRHWPECVVRLGPSRGRTQVVAFEGAAPAKLPVLAATLTAEMARVAAEDLPIRHETWMVEEAIFLFEQRGWREAARLLRHRRENTVPLVACGEIYALGMGPMLPSTAEVRGFTLTAAENHLLLDLGRRDPRNGVQAVAAAEASESSMERAHEAWLEAMGVRSVGDFGEACVSGQVSQLINVAEGFHEKRIGQIADDIAAAGDRIRIIAVAGPSSSGKTTFIRRLKVQLQIDGKNPLGLGLDDYYVDREKTVRDAAGELDFEALEALDLPLLQDHVRRLLAGEAVRTARYDFKTGRSHPEGGPVIQLRRGDVLMLEGIHGLNPALLGGIPRPGELFRVFVHPATTLAFDRLSRVSATDLRLLRRIVRDRHQRGYSAAENILRWPSVQAGERKHIFPFQAEADAVFDTSLIYEPAVLKVYAERYLLEVPASHPAFPTAHRLRLLIDQFVSIYPDHVPPTSLLREFIGGSGFEY</sequence>
<dbReference type="EMBL" id="AP025592">
    <property type="protein sequence ID" value="BDG10343.1"/>
    <property type="molecule type" value="Genomic_DNA"/>
</dbReference>
<dbReference type="SUPFAM" id="SSF52540">
    <property type="entry name" value="P-loop containing nucleoside triphosphate hydrolases"/>
    <property type="match status" value="1"/>
</dbReference>
<dbReference type="InterPro" id="IPR006083">
    <property type="entry name" value="PRK/URK"/>
</dbReference>
<dbReference type="InterPro" id="IPR018163">
    <property type="entry name" value="Thr/Ala-tRNA-synth_IIc_edit"/>
</dbReference>
<protein>
    <submittedName>
        <fullName evidence="3">Uridine kinase</fullName>
    </submittedName>
</protein>
<dbReference type="InterPro" id="IPR027417">
    <property type="entry name" value="P-loop_NTPase"/>
</dbReference>
<dbReference type="RefSeq" id="WP_248342793.1">
    <property type="nucleotide sequence ID" value="NZ_AP025592.1"/>
</dbReference>
<dbReference type="SUPFAM" id="SSF55186">
    <property type="entry name" value="ThrRS/AlaRS common domain"/>
    <property type="match status" value="1"/>
</dbReference>
<proteinExistence type="predicted"/>
<organism evidence="3 4">
    <name type="scientific">Anaeromyxobacter paludicola</name>
    <dbReference type="NCBI Taxonomy" id="2918171"/>
    <lineage>
        <taxon>Bacteria</taxon>
        <taxon>Pseudomonadati</taxon>
        <taxon>Myxococcota</taxon>
        <taxon>Myxococcia</taxon>
        <taxon>Myxococcales</taxon>
        <taxon>Cystobacterineae</taxon>
        <taxon>Anaeromyxobacteraceae</taxon>
        <taxon>Anaeromyxobacter</taxon>
    </lineage>
</organism>
<evidence type="ECO:0000313" key="4">
    <source>
        <dbReference type="Proteomes" id="UP001162734"/>
    </source>
</evidence>
<feature type="domain" description="Phosphoribulokinase/uridine kinase" evidence="2">
    <location>
        <begin position="310"/>
        <end position="509"/>
    </location>
</feature>
<gene>
    <name evidence="3" type="ORF">AMPC_34560</name>
</gene>
<dbReference type="PANTHER" id="PTHR10285">
    <property type="entry name" value="URIDINE KINASE"/>
    <property type="match status" value="1"/>
</dbReference>
<name>A0ABN6NAS8_9BACT</name>
<reference evidence="4" key="1">
    <citation type="journal article" date="2022" name="Int. J. Syst. Evol. Microbiol.">
        <title>Anaeromyxobacter oryzae sp. nov., Anaeromyxobacter diazotrophicus sp. nov. and Anaeromyxobacter paludicola sp. nov., isolated from paddy soils.</title>
        <authorList>
            <person name="Itoh H."/>
            <person name="Xu Z."/>
            <person name="Mise K."/>
            <person name="Masuda Y."/>
            <person name="Ushijima N."/>
            <person name="Hayakawa C."/>
            <person name="Shiratori Y."/>
            <person name="Senoo K."/>
        </authorList>
    </citation>
    <scope>NUCLEOTIDE SEQUENCE [LARGE SCALE GENOMIC DNA]</scope>
    <source>
        <strain evidence="4">Red630</strain>
    </source>
</reference>
<evidence type="ECO:0000259" key="2">
    <source>
        <dbReference type="Pfam" id="PF00485"/>
    </source>
</evidence>
<dbReference type="CDD" id="cd02028">
    <property type="entry name" value="UMPK_like"/>
    <property type="match status" value="1"/>
</dbReference>